<evidence type="ECO:0000256" key="1">
    <source>
        <dbReference type="SAM" id="MobiDB-lite"/>
    </source>
</evidence>
<name>A0A6G4V914_9ACTN</name>
<evidence type="ECO:0000313" key="3">
    <source>
        <dbReference type="Proteomes" id="UP000472335"/>
    </source>
</evidence>
<dbReference type="EMBL" id="JAAKZY010000071">
    <property type="protein sequence ID" value="NGO10317.1"/>
    <property type="molecule type" value="Genomic_DNA"/>
</dbReference>
<comment type="caution">
    <text evidence="2">The sequence shown here is derived from an EMBL/GenBank/DDBJ whole genome shotgun (WGS) entry which is preliminary data.</text>
</comment>
<sequence length="113" mass="12509">MTRPVLARAISTLPDQRLRLELAVFFGAVAALDFAGLRRAARRLPVIMVGCQVLAASPARSPAWRRSTPRHLGPLQPRRTRHTTHTGITTPLRDQGHPTDFTLGTRRTRAAAR</sequence>
<organism evidence="2 3">
    <name type="scientific">Streptomyces scabichelini</name>
    <dbReference type="NCBI Taxonomy" id="2711217"/>
    <lineage>
        <taxon>Bacteria</taxon>
        <taxon>Bacillati</taxon>
        <taxon>Actinomycetota</taxon>
        <taxon>Actinomycetes</taxon>
        <taxon>Kitasatosporales</taxon>
        <taxon>Streptomycetaceae</taxon>
        <taxon>Streptomyces</taxon>
    </lineage>
</organism>
<dbReference type="AlphaFoldDB" id="A0A6G4V914"/>
<reference evidence="2 3" key="1">
    <citation type="submission" date="2020-02" db="EMBL/GenBank/DDBJ databases">
        <title>Whole-genome analyses of novel actinobacteria.</title>
        <authorList>
            <person name="Sahin N."/>
            <person name="Gencbay T."/>
        </authorList>
    </citation>
    <scope>NUCLEOTIDE SEQUENCE [LARGE SCALE GENOMIC DNA]</scope>
    <source>
        <strain evidence="2 3">HC44</strain>
    </source>
</reference>
<keyword evidence="3" id="KW-1185">Reference proteome</keyword>
<proteinExistence type="predicted"/>
<evidence type="ECO:0000313" key="2">
    <source>
        <dbReference type="EMBL" id="NGO10317.1"/>
    </source>
</evidence>
<feature type="region of interest" description="Disordered" evidence="1">
    <location>
        <begin position="59"/>
        <end position="113"/>
    </location>
</feature>
<gene>
    <name evidence="2" type="ORF">G5C60_22665</name>
</gene>
<accession>A0A6G4V914</accession>
<dbReference type="RefSeq" id="WP_165262168.1">
    <property type="nucleotide sequence ID" value="NZ_JAAKZY010000071.1"/>
</dbReference>
<protein>
    <submittedName>
        <fullName evidence="2">Uncharacterized protein</fullName>
    </submittedName>
</protein>
<dbReference type="Proteomes" id="UP000472335">
    <property type="component" value="Unassembled WGS sequence"/>
</dbReference>